<evidence type="ECO:0000313" key="1">
    <source>
        <dbReference type="EMBL" id="OBY64382.1"/>
    </source>
</evidence>
<keyword evidence="2" id="KW-1185">Reference proteome</keyword>
<dbReference type="PANTHER" id="PTHR37694">
    <property type="entry name" value="SLR8022 PROTEIN"/>
    <property type="match status" value="1"/>
</dbReference>
<dbReference type="SUPFAM" id="SSF51182">
    <property type="entry name" value="RmlC-like cupins"/>
    <property type="match status" value="1"/>
</dbReference>
<protein>
    <submittedName>
        <fullName evidence="1">Cupin</fullName>
    </submittedName>
</protein>
<accession>A0A1B8TXS3</accession>
<reference evidence="2" key="1">
    <citation type="submission" date="2016-02" db="EMBL/GenBank/DDBJ databases">
        <authorList>
            <person name="Shin S.-K."/>
            <person name="Yi H."/>
            <person name="Kim E."/>
        </authorList>
    </citation>
    <scope>NUCLEOTIDE SEQUENCE [LARGE SCALE GENOMIC DNA]</scope>
    <source>
        <strain evidence="2">LPB0003</strain>
    </source>
</reference>
<proteinExistence type="predicted"/>
<sequence>MKTANLYTDLEFNEKRPLINVLFETPFTKEIRIAMHSGTEMKKHKTSFPIVVEIVDGTIDFGVNNEILNLKKGSLISLNSNVPHDLNALENSIVKLTLTKNDEMSRVEKVIEG</sequence>
<evidence type="ECO:0000313" key="2">
    <source>
        <dbReference type="Proteomes" id="UP000092584"/>
    </source>
</evidence>
<dbReference type="PANTHER" id="PTHR37694:SF1">
    <property type="entry name" value="SLR8022 PROTEIN"/>
    <property type="match status" value="1"/>
</dbReference>
<gene>
    <name evidence="1" type="ORF">LPB3_08315</name>
</gene>
<dbReference type="InterPro" id="IPR011051">
    <property type="entry name" value="RmlC_Cupin_sf"/>
</dbReference>
<dbReference type="RefSeq" id="WP_065319131.1">
    <property type="nucleotide sequence ID" value="NZ_CP017477.1"/>
</dbReference>
<dbReference type="STRING" id="1774273.LPB03_04180"/>
<dbReference type="KEGG" id="pob:LPB03_04180"/>
<dbReference type="InterPro" id="IPR014710">
    <property type="entry name" value="RmlC-like_jellyroll"/>
</dbReference>
<dbReference type="AlphaFoldDB" id="A0A1B8TXS3"/>
<comment type="caution">
    <text evidence="1">The sequence shown here is derived from an EMBL/GenBank/DDBJ whole genome shotgun (WGS) entry which is preliminary data.</text>
</comment>
<dbReference type="Proteomes" id="UP000092584">
    <property type="component" value="Unassembled WGS sequence"/>
</dbReference>
<dbReference type="Gene3D" id="2.60.120.10">
    <property type="entry name" value="Jelly Rolls"/>
    <property type="match status" value="1"/>
</dbReference>
<organism evidence="1 2">
    <name type="scientific">Polaribacter vadi</name>
    <dbReference type="NCBI Taxonomy" id="1774273"/>
    <lineage>
        <taxon>Bacteria</taxon>
        <taxon>Pseudomonadati</taxon>
        <taxon>Bacteroidota</taxon>
        <taxon>Flavobacteriia</taxon>
        <taxon>Flavobacteriales</taxon>
        <taxon>Flavobacteriaceae</taxon>
    </lineage>
</organism>
<dbReference type="EMBL" id="LSFM01000022">
    <property type="protein sequence ID" value="OBY64382.1"/>
    <property type="molecule type" value="Genomic_DNA"/>
</dbReference>
<dbReference type="OrthoDB" id="997205at2"/>
<name>A0A1B8TXS3_9FLAO</name>